<evidence type="ECO:0000256" key="1">
    <source>
        <dbReference type="ARBA" id="ARBA00005986"/>
    </source>
</evidence>
<organism evidence="3 4">
    <name type="scientific">Lophiostoma macrostomum CBS 122681</name>
    <dbReference type="NCBI Taxonomy" id="1314788"/>
    <lineage>
        <taxon>Eukaryota</taxon>
        <taxon>Fungi</taxon>
        <taxon>Dikarya</taxon>
        <taxon>Ascomycota</taxon>
        <taxon>Pezizomycotina</taxon>
        <taxon>Dothideomycetes</taxon>
        <taxon>Pleosporomycetidae</taxon>
        <taxon>Pleosporales</taxon>
        <taxon>Lophiostomataceae</taxon>
        <taxon>Lophiostoma</taxon>
    </lineage>
</organism>
<dbReference type="SUPFAM" id="SSF54909">
    <property type="entry name" value="Dimeric alpha+beta barrel"/>
    <property type="match status" value="1"/>
</dbReference>
<feature type="domain" description="EthD" evidence="2">
    <location>
        <begin position="18"/>
        <end position="115"/>
    </location>
</feature>
<proteinExistence type="inferred from homology"/>
<dbReference type="AlphaFoldDB" id="A0A6A6T7B4"/>
<dbReference type="InterPro" id="IPR009799">
    <property type="entry name" value="EthD_dom"/>
</dbReference>
<protein>
    <recommendedName>
        <fullName evidence="2">EthD domain-containing protein</fullName>
    </recommendedName>
</protein>
<dbReference type="InterPro" id="IPR011008">
    <property type="entry name" value="Dimeric_a/b-barrel"/>
</dbReference>
<accession>A0A6A6T7B4</accession>
<dbReference type="Pfam" id="PF07110">
    <property type="entry name" value="EthD"/>
    <property type="match status" value="1"/>
</dbReference>
<keyword evidence="4" id="KW-1185">Reference proteome</keyword>
<dbReference type="Proteomes" id="UP000799324">
    <property type="component" value="Unassembled WGS sequence"/>
</dbReference>
<evidence type="ECO:0000313" key="4">
    <source>
        <dbReference type="Proteomes" id="UP000799324"/>
    </source>
</evidence>
<sequence>MTTQSQKLFAITIFGYKREDMSKAEYHEYISKTHAGHLKALLAKNDIVSYTMQHNTTESASLIDKVYGGQLPASAVSDVDAIIQIVFKDIDDYLRVREDDHFKKVVNPDHKNFANAAKTRMSVGEFEVHVRDGEVVS</sequence>
<evidence type="ECO:0000259" key="2">
    <source>
        <dbReference type="Pfam" id="PF07110"/>
    </source>
</evidence>
<name>A0A6A6T7B4_9PLEO</name>
<dbReference type="GO" id="GO:0016491">
    <property type="term" value="F:oxidoreductase activity"/>
    <property type="evidence" value="ECO:0007669"/>
    <property type="project" value="InterPro"/>
</dbReference>
<evidence type="ECO:0000313" key="3">
    <source>
        <dbReference type="EMBL" id="KAF2655736.1"/>
    </source>
</evidence>
<dbReference type="OrthoDB" id="3454835at2759"/>
<reference evidence="3" key="1">
    <citation type="journal article" date="2020" name="Stud. Mycol.">
        <title>101 Dothideomycetes genomes: a test case for predicting lifestyles and emergence of pathogens.</title>
        <authorList>
            <person name="Haridas S."/>
            <person name="Albert R."/>
            <person name="Binder M."/>
            <person name="Bloem J."/>
            <person name="Labutti K."/>
            <person name="Salamov A."/>
            <person name="Andreopoulos B."/>
            <person name="Baker S."/>
            <person name="Barry K."/>
            <person name="Bills G."/>
            <person name="Bluhm B."/>
            <person name="Cannon C."/>
            <person name="Castanera R."/>
            <person name="Culley D."/>
            <person name="Daum C."/>
            <person name="Ezra D."/>
            <person name="Gonzalez J."/>
            <person name="Henrissat B."/>
            <person name="Kuo A."/>
            <person name="Liang C."/>
            <person name="Lipzen A."/>
            <person name="Lutzoni F."/>
            <person name="Magnuson J."/>
            <person name="Mondo S."/>
            <person name="Nolan M."/>
            <person name="Ohm R."/>
            <person name="Pangilinan J."/>
            <person name="Park H.-J."/>
            <person name="Ramirez L."/>
            <person name="Alfaro M."/>
            <person name="Sun H."/>
            <person name="Tritt A."/>
            <person name="Yoshinaga Y."/>
            <person name="Zwiers L.-H."/>
            <person name="Turgeon B."/>
            <person name="Goodwin S."/>
            <person name="Spatafora J."/>
            <person name="Crous P."/>
            <person name="Grigoriev I."/>
        </authorList>
    </citation>
    <scope>NUCLEOTIDE SEQUENCE</scope>
    <source>
        <strain evidence="3">CBS 122681</strain>
    </source>
</reference>
<comment type="similarity">
    <text evidence="1">Belongs to the tpcK family.</text>
</comment>
<dbReference type="Gene3D" id="3.30.70.100">
    <property type="match status" value="1"/>
</dbReference>
<dbReference type="EMBL" id="MU004345">
    <property type="protein sequence ID" value="KAF2655736.1"/>
    <property type="molecule type" value="Genomic_DNA"/>
</dbReference>
<gene>
    <name evidence="3" type="ORF">K491DRAFT_657861</name>
</gene>